<dbReference type="AlphaFoldDB" id="A0A6J4NHM0"/>
<feature type="region of interest" description="Disordered" evidence="1">
    <location>
        <begin position="1"/>
        <end position="62"/>
    </location>
</feature>
<feature type="compositionally biased region" description="Basic and acidic residues" evidence="1">
    <location>
        <begin position="47"/>
        <end position="62"/>
    </location>
</feature>
<sequence length="62" mass="7219">HHGPPLRHRRLHRGDVGQDGRQEGPRLPPDQLVHPRARTLRRRRLQGGRDRGEHPLQAHPEV</sequence>
<reference evidence="2" key="1">
    <citation type="submission" date="2020-02" db="EMBL/GenBank/DDBJ databases">
        <authorList>
            <person name="Meier V. D."/>
        </authorList>
    </citation>
    <scope>NUCLEOTIDE SEQUENCE</scope>
    <source>
        <strain evidence="2">AVDCRST_MAG01</strain>
    </source>
</reference>
<dbReference type="EMBL" id="CADCUW010000023">
    <property type="protein sequence ID" value="CAA9384783.1"/>
    <property type="molecule type" value="Genomic_DNA"/>
</dbReference>
<organism evidence="2">
    <name type="scientific">uncultured Rubrobacteraceae bacterium</name>
    <dbReference type="NCBI Taxonomy" id="349277"/>
    <lineage>
        <taxon>Bacteria</taxon>
        <taxon>Bacillati</taxon>
        <taxon>Actinomycetota</taxon>
        <taxon>Rubrobacteria</taxon>
        <taxon>Rubrobacterales</taxon>
        <taxon>Rubrobacteraceae</taxon>
        <taxon>environmental samples</taxon>
    </lineage>
</organism>
<gene>
    <name evidence="2" type="ORF">AVDCRST_MAG01-01-157</name>
</gene>
<evidence type="ECO:0000256" key="1">
    <source>
        <dbReference type="SAM" id="MobiDB-lite"/>
    </source>
</evidence>
<evidence type="ECO:0000313" key="2">
    <source>
        <dbReference type="EMBL" id="CAA9384783.1"/>
    </source>
</evidence>
<proteinExistence type="predicted"/>
<protein>
    <submittedName>
        <fullName evidence="2">Uncharacterized protein</fullName>
    </submittedName>
</protein>
<feature type="compositionally biased region" description="Basic and acidic residues" evidence="1">
    <location>
        <begin position="13"/>
        <end position="24"/>
    </location>
</feature>
<feature type="compositionally biased region" description="Basic residues" evidence="1">
    <location>
        <begin position="1"/>
        <end position="12"/>
    </location>
</feature>
<feature type="compositionally biased region" description="Basic residues" evidence="1">
    <location>
        <begin position="35"/>
        <end position="46"/>
    </location>
</feature>
<feature type="non-terminal residue" evidence="2">
    <location>
        <position position="1"/>
    </location>
</feature>
<feature type="non-terminal residue" evidence="2">
    <location>
        <position position="62"/>
    </location>
</feature>
<accession>A0A6J4NHM0</accession>
<name>A0A6J4NHM0_9ACTN</name>